<dbReference type="EMBL" id="BLLK01000047">
    <property type="protein sequence ID" value="GFH54531.1"/>
    <property type="molecule type" value="Genomic_DNA"/>
</dbReference>
<name>A0AAD3D0I2_9STRA</name>
<sequence>MSGKSRSEIESSQRKLALMTKLTDTPKDARIESQLEENSNLQKRLKDAEDCVADAEYYYNDVLVTSQEAKSKIERVTKQLEKSRNLFSEIVKKSIEKENKLKQQQQEELKSRRGE</sequence>
<evidence type="ECO:0000313" key="2">
    <source>
        <dbReference type="EMBL" id="GFH54531.1"/>
    </source>
</evidence>
<dbReference type="Proteomes" id="UP001054902">
    <property type="component" value="Unassembled WGS sequence"/>
</dbReference>
<feature type="compositionally biased region" description="Basic and acidic residues" evidence="1">
    <location>
        <begin position="24"/>
        <end position="33"/>
    </location>
</feature>
<keyword evidence="3" id="KW-1185">Reference proteome</keyword>
<organism evidence="2 3">
    <name type="scientific">Chaetoceros tenuissimus</name>
    <dbReference type="NCBI Taxonomy" id="426638"/>
    <lineage>
        <taxon>Eukaryota</taxon>
        <taxon>Sar</taxon>
        <taxon>Stramenopiles</taxon>
        <taxon>Ochrophyta</taxon>
        <taxon>Bacillariophyta</taxon>
        <taxon>Coscinodiscophyceae</taxon>
        <taxon>Chaetocerotophycidae</taxon>
        <taxon>Chaetocerotales</taxon>
        <taxon>Chaetocerotaceae</taxon>
        <taxon>Chaetoceros</taxon>
    </lineage>
</organism>
<protein>
    <submittedName>
        <fullName evidence="2">Uncharacterized protein</fullName>
    </submittedName>
</protein>
<dbReference type="AlphaFoldDB" id="A0AAD3D0I2"/>
<feature type="region of interest" description="Disordered" evidence="1">
    <location>
        <begin position="21"/>
        <end position="40"/>
    </location>
</feature>
<reference evidence="2 3" key="1">
    <citation type="journal article" date="2021" name="Sci. Rep.">
        <title>The genome of the diatom Chaetoceros tenuissimus carries an ancient integrated fragment of an extant virus.</title>
        <authorList>
            <person name="Hongo Y."/>
            <person name="Kimura K."/>
            <person name="Takaki Y."/>
            <person name="Yoshida Y."/>
            <person name="Baba S."/>
            <person name="Kobayashi G."/>
            <person name="Nagasaki K."/>
            <person name="Hano T."/>
            <person name="Tomaru Y."/>
        </authorList>
    </citation>
    <scope>NUCLEOTIDE SEQUENCE [LARGE SCALE GENOMIC DNA]</scope>
    <source>
        <strain evidence="2 3">NIES-3715</strain>
    </source>
</reference>
<evidence type="ECO:0000256" key="1">
    <source>
        <dbReference type="SAM" id="MobiDB-lite"/>
    </source>
</evidence>
<proteinExistence type="predicted"/>
<accession>A0AAD3D0I2</accession>
<gene>
    <name evidence="2" type="ORF">CTEN210_11007</name>
</gene>
<comment type="caution">
    <text evidence="2">The sequence shown here is derived from an EMBL/GenBank/DDBJ whole genome shotgun (WGS) entry which is preliminary data.</text>
</comment>
<evidence type="ECO:0000313" key="3">
    <source>
        <dbReference type="Proteomes" id="UP001054902"/>
    </source>
</evidence>